<evidence type="ECO:0000256" key="7">
    <source>
        <dbReference type="ARBA" id="ARBA00022490"/>
    </source>
</evidence>
<feature type="region of interest" description="Disordered" evidence="23">
    <location>
        <begin position="1148"/>
        <end position="1211"/>
    </location>
</feature>
<dbReference type="GO" id="GO:0030154">
    <property type="term" value="P:cell differentiation"/>
    <property type="evidence" value="ECO:0007669"/>
    <property type="project" value="UniProtKB-KW"/>
</dbReference>
<evidence type="ECO:0000256" key="16">
    <source>
        <dbReference type="ARBA" id="ARBA00022990"/>
    </source>
</evidence>
<feature type="compositionally biased region" description="Low complexity" evidence="23">
    <location>
        <begin position="228"/>
        <end position="255"/>
    </location>
</feature>
<evidence type="ECO:0000256" key="18">
    <source>
        <dbReference type="ARBA" id="ARBA00023242"/>
    </source>
</evidence>
<feature type="compositionally biased region" description="Pro residues" evidence="23">
    <location>
        <begin position="256"/>
        <end position="267"/>
    </location>
</feature>
<dbReference type="SUPFAM" id="SSF54236">
    <property type="entry name" value="Ubiquitin-like"/>
    <property type="match status" value="1"/>
</dbReference>
<keyword evidence="9" id="KW-0597">Phosphoprotein</keyword>
<sequence length="1211" mass="128459">MGEHFLGENTFADCISLCSSRETMEESANTIEVTVKTLDSQSRSYTVRRELTVKEFKEHIAASVEIPVDKQRLIYQGRVLQDERTLNEYNVAGKVIHLVERAPPQTSQSGGGGGGVSSGGTEGGATTSSQGGPQDRNGNSYVMLGTFNLPVNIMDPQQIQMQVQQMMAGVGEAGRNTRVSTSTRSNGSVDVHINVDQSVQSEPRMRLQLAENLLRDTQSLIHRLEPETSQSTSSSSSSSSSSATAATAGASQPMDTSPPAPPPPPPTSSSQTEGPPHPGPNHPSPAALVEVLSEVRRVEERLRPFIERTHSILGAATSADYNNNIQEREEDQHVLNLVGESLRLLGNTLVALSDLRCNLATPPPRHLHVVRPMSHYGSPVLLQGNLGNLGNLGTTVTMTSNGRHAAEGWAQPSQAPGQSEGQAPLPQPNAANQQPIQGQGPPHVIRITHQTMEPVVMMQMNLDESGSGPQVQGQQIPMGTGQPGATPVQIAGLPPEFMQAIVHQISQQAAAMANAAATGQPGQPGAGVPRTSPSSDPSAPPHPHGPLPPGARVVITHPSFSPHIPQPVGTRGTTINLRASVPPAGGQQNLQVRREVCEERVWSLMSLCCCTLTGVANPPGELLTSTSSSSASHSFSFSTSSSSSSSASSSFSSSNPVPPHASCGANTSGQTTTHTTNTTSMGQPPEGVAEANLAQLLGSLLGGASGPGASGSGANPHITVTVPGVPGFFQGMSDFIQPPPGQGTPTPPPQAAPGGGGDPSLSPELFTGIVQGVLSTMMGSLGAPQGNGESIAQFIQRLSQTTNLFTPGSGDAVGFFGDLLSLVCHSFSMVDMVLLLHGNAQPISRIQPQLTEFFNQHYLQGREPTDANINAASVDLINDLEEYITESFATVTVREGVDIIQTNISFLRQQFTRVATHILRCTDQTFGPRLLLLCTQGLFECLALNLYCLRGEQRALTQVINHRIRRMSAEVNPSLVNWLTSMMTMRLHVILEHNPVTEDHIQHYVIHTRSAEPGAQAGQQTDTQSVEMDEGLSPAPATTAEEAMASSGNTQEVGASPGVTTPSRRASSAETRGSVAMAAGGREESGGDVEPWAAAVPPEWVPIIRHDMLSQRKMKAQPPLSDAYLHGMPAKRRKVSPHLSLSEAVSRAARAAGVRPVTTPDSLQGELEEPELQEAYQEQVRSDIKERVRDDPEFSSQRFPNTHRAFSLDDS</sequence>
<feature type="region of interest" description="Disordered" evidence="23">
    <location>
        <begin position="1010"/>
        <end position="1090"/>
    </location>
</feature>
<feature type="region of interest" description="Disordered" evidence="23">
    <location>
        <begin position="224"/>
        <end position="285"/>
    </location>
</feature>
<dbReference type="FunFam" id="3.10.20.90:FF:000041">
    <property type="entry name" value="large proline-rich protein BAG6 isoform X1"/>
    <property type="match status" value="1"/>
</dbReference>
<dbReference type="GO" id="GO:0036503">
    <property type="term" value="P:ERAD pathway"/>
    <property type="evidence" value="ECO:0007669"/>
    <property type="project" value="TreeGrafter"/>
</dbReference>
<keyword evidence="17" id="KW-0143">Chaperone</keyword>
<evidence type="ECO:0000256" key="11">
    <source>
        <dbReference type="ARBA" id="ARBA00022737"/>
    </source>
</evidence>
<dbReference type="GO" id="GO:0006915">
    <property type="term" value="P:apoptotic process"/>
    <property type="evidence" value="ECO:0007669"/>
    <property type="project" value="UniProtKB-KW"/>
</dbReference>
<dbReference type="Gene3D" id="3.10.20.90">
    <property type="entry name" value="Phosphatidylinositol 3-kinase Catalytic Subunit, Chain A, domain 1"/>
    <property type="match status" value="1"/>
</dbReference>
<dbReference type="InterPro" id="IPR029071">
    <property type="entry name" value="Ubiquitin-like_domsf"/>
</dbReference>
<dbReference type="CDD" id="cd01809">
    <property type="entry name" value="Ubl_BAG6"/>
    <property type="match status" value="1"/>
</dbReference>
<evidence type="ECO:0000256" key="9">
    <source>
        <dbReference type="ARBA" id="ARBA00022553"/>
    </source>
</evidence>
<organism evidence="25 26">
    <name type="scientific">Salmo trutta</name>
    <name type="common">Brown trout</name>
    <dbReference type="NCBI Taxonomy" id="8032"/>
    <lineage>
        <taxon>Eukaryota</taxon>
        <taxon>Metazoa</taxon>
        <taxon>Chordata</taxon>
        <taxon>Craniata</taxon>
        <taxon>Vertebrata</taxon>
        <taxon>Euteleostomi</taxon>
        <taxon>Actinopterygii</taxon>
        <taxon>Neopterygii</taxon>
        <taxon>Teleostei</taxon>
        <taxon>Protacanthopterygii</taxon>
        <taxon>Salmoniformes</taxon>
        <taxon>Salmonidae</taxon>
        <taxon>Salmoninae</taxon>
        <taxon>Salmo</taxon>
    </lineage>
</organism>
<evidence type="ECO:0000313" key="26">
    <source>
        <dbReference type="Proteomes" id="UP000472277"/>
    </source>
</evidence>
<dbReference type="GO" id="GO:0031593">
    <property type="term" value="F:polyubiquitin modification-dependent protein binding"/>
    <property type="evidence" value="ECO:0007669"/>
    <property type="project" value="TreeGrafter"/>
</dbReference>
<dbReference type="Pfam" id="PF20960">
    <property type="entry name" value="Bag6_BAGS"/>
    <property type="match status" value="1"/>
</dbReference>
<feature type="compositionally biased region" description="Pro residues" evidence="23">
    <location>
        <begin position="737"/>
        <end position="751"/>
    </location>
</feature>
<evidence type="ECO:0000256" key="3">
    <source>
        <dbReference type="ARBA" id="ARBA00004514"/>
    </source>
</evidence>
<evidence type="ECO:0000256" key="20">
    <source>
        <dbReference type="ARBA" id="ARBA00030033"/>
    </source>
</evidence>
<dbReference type="InterPro" id="IPR019954">
    <property type="entry name" value="Ubiquitin_CS"/>
</dbReference>
<evidence type="ECO:0000256" key="1">
    <source>
        <dbReference type="ARBA" id="ARBA00002067"/>
    </source>
</evidence>
<dbReference type="GO" id="GO:0051787">
    <property type="term" value="F:misfolded protein binding"/>
    <property type="evidence" value="ECO:0007669"/>
    <property type="project" value="TreeGrafter"/>
</dbReference>
<comment type="subunit">
    <text evidence="22">Component of the BAG6/BAT3 complex, also named BAT3 complex, at least composed of BAG6, UBL4A and GET4/TRC35. Interacts with GET4; the interaction is direct and localizes BAG6 in the cytosol. Interacts with UBL4A; the interaction is direct and required for UBL4A protein stability. Interacts with AIFM1. Interacts with HSPA2. Interacts with CTCFL. Interacts with p300/EP300. Interacts (via ubiquitin-like domain) with RNF126; required for BAG6-dependent ubiquitination of proteins mislocalized to the cytosol. Interacts (via ubiquitin-like domain) with SGTA; SGTA competes with RNF126 by binding the same region of BAG6, thereby promoting deubiquitination of BAG6-target proteins and rescuing them from degradation. Interacts with ricin A chain. Interacts with VCP and AMFR; both form the VCP/p97-AMFR/gp78 complex. Interacts with SYVN1. Interacts with USP13; the interaction is direct and may mediate UBL4A deubiquitination. Interacts with ZFAND2B. Interacts with KPNA2. Interacts with UBQLN4.</text>
</comment>
<feature type="compositionally biased region" description="Low complexity" evidence="23">
    <location>
        <begin position="666"/>
        <end position="683"/>
    </location>
</feature>
<evidence type="ECO:0000256" key="19">
    <source>
        <dbReference type="ARBA" id="ARBA00029739"/>
    </source>
</evidence>
<keyword evidence="6" id="KW-0813">Transport</keyword>
<evidence type="ECO:0000256" key="8">
    <source>
        <dbReference type="ARBA" id="ARBA00022525"/>
    </source>
</evidence>
<dbReference type="InterPro" id="IPR048926">
    <property type="entry name" value="Bag6_BAGS"/>
</dbReference>
<evidence type="ECO:0000313" key="25">
    <source>
        <dbReference type="Ensembl" id="ENSSTUP00000098591.1"/>
    </source>
</evidence>
<dbReference type="SMART" id="SM00213">
    <property type="entry name" value="UBQ"/>
    <property type="match status" value="1"/>
</dbReference>
<keyword evidence="26" id="KW-1185">Reference proteome</keyword>
<reference evidence="25" key="2">
    <citation type="submission" date="2025-09" db="UniProtKB">
        <authorList>
            <consortium name="Ensembl"/>
        </authorList>
    </citation>
    <scope>IDENTIFICATION</scope>
</reference>
<dbReference type="Ensembl" id="ENSSTUT00000105834.1">
    <property type="protein sequence ID" value="ENSSTUP00000098591.1"/>
    <property type="gene ID" value="ENSSTUG00000044094.1"/>
</dbReference>
<feature type="region of interest" description="Disordered" evidence="23">
    <location>
        <begin position="101"/>
        <end position="141"/>
    </location>
</feature>
<feature type="domain" description="Ubiquitin-like" evidence="24">
    <location>
        <begin position="31"/>
        <end position="91"/>
    </location>
</feature>
<keyword evidence="18" id="KW-0539">Nucleus</keyword>
<evidence type="ECO:0000259" key="24">
    <source>
        <dbReference type="PROSITE" id="PS50053"/>
    </source>
</evidence>
<evidence type="ECO:0000256" key="17">
    <source>
        <dbReference type="ARBA" id="ARBA00023186"/>
    </source>
</evidence>
<dbReference type="Proteomes" id="UP000472277">
    <property type="component" value="Chromosome 36"/>
</dbReference>
<evidence type="ECO:0000256" key="6">
    <source>
        <dbReference type="ARBA" id="ARBA00022448"/>
    </source>
</evidence>
<feature type="compositionally biased region" description="Low complexity" evidence="23">
    <location>
        <begin position="1148"/>
        <end position="1157"/>
    </location>
</feature>
<keyword evidence="16" id="KW-0007">Acetylation</keyword>
<feature type="compositionally biased region" description="Low complexity" evidence="23">
    <location>
        <begin position="1033"/>
        <end position="1046"/>
    </location>
</feature>
<dbReference type="GO" id="GO:0006325">
    <property type="term" value="P:chromatin organization"/>
    <property type="evidence" value="ECO:0007669"/>
    <property type="project" value="UniProtKB-KW"/>
</dbReference>
<evidence type="ECO:0000256" key="5">
    <source>
        <dbReference type="ARBA" id="ARBA00021614"/>
    </source>
</evidence>
<feature type="compositionally biased region" description="Polar residues" evidence="23">
    <location>
        <begin position="411"/>
        <end position="420"/>
    </location>
</feature>
<keyword evidence="10" id="KW-0053">Apoptosis</keyword>
<dbReference type="GeneTree" id="ENSGT00390000016199"/>
<reference evidence="25" key="1">
    <citation type="submission" date="2025-08" db="UniProtKB">
        <authorList>
            <consortium name="Ensembl"/>
        </authorList>
    </citation>
    <scope>IDENTIFICATION</scope>
</reference>
<feature type="compositionally biased region" description="Low complexity" evidence="23">
    <location>
        <begin position="645"/>
        <end position="654"/>
    </location>
</feature>
<feature type="compositionally biased region" description="Gly residues" evidence="23">
    <location>
        <begin position="109"/>
        <end position="123"/>
    </location>
</feature>
<dbReference type="Pfam" id="PF12057">
    <property type="entry name" value="BAG6"/>
    <property type="match status" value="1"/>
</dbReference>
<protein>
    <recommendedName>
        <fullName evidence="5">Large proline-rich protein BAG6</fullName>
    </recommendedName>
    <alternativeName>
        <fullName evidence="20">BCL2-associated athanogene 6</fullName>
    </alternativeName>
    <alternativeName>
        <fullName evidence="19">HLA-B-associated transcript 3</fullName>
    </alternativeName>
</protein>
<feature type="compositionally biased region" description="Low complexity" evidence="23">
    <location>
        <begin position="512"/>
        <end position="537"/>
    </location>
</feature>
<feature type="region of interest" description="Disordered" evidence="23">
    <location>
        <begin position="512"/>
        <end position="585"/>
    </location>
</feature>
<feature type="region of interest" description="Disordered" evidence="23">
    <location>
        <begin position="403"/>
        <end position="442"/>
    </location>
</feature>
<comment type="subcellular location">
    <subcellularLocation>
        <location evidence="3">Cytoplasm</location>
        <location evidence="3">Cytosol</location>
    </subcellularLocation>
    <subcellularLocation>
        <location evidence="2">Nucleus</location>
    </subcellularLocation>
    <subcellularLocation>
        <location evidence="4">Secreted</location>
        <location evidence="4">Extracellular exosome</location>
    </subcellularLocation>
</comment>
<keyword evidence="7" id="KW-0963">Cytoplasm</keyword>
<evidence type="ECO:0000256" key="21">
    <source>
        <dbReference type="ARBA" id="ARBA00046003"/>
    </source>
</evidence>
<gene>
    <name evidence="25" type="primary">BAG6</name>
    <name evidence="25" type="synonym">LOC115175644</name>
</gene>
<feature type="compositionally biased region" description="Polar residues" evidence="23">
    <location>
        <begin position="1017"/>
        <end position="1026"/>
    </location>
</feature>
<comment type="function">
    <text evidence="1">Released extracellularly via exosomes, it is a ligand of the natural killer/NK cells receptor NCR3 and stimulates NK cells cytotoxicity. It may thereby trigger NK cells cytotoxicity against neighboring tumor cells and immature myeloid dendritic cells (DC).</text>
</comment>
<feature type="compositionally biased region" description="Pro residues" evidence="23">
    <location>
        <begin position="538"/>
        <end position="549"/>
    </location>
</feature>
<keyword evidence="13" id="KW-0156">Chromatin regulator</keyword>
<dbReference type="GO" id="GO:0002376">
    <property type="term" value="P:immune system process"/>
    <property type="evidence" value="ECO:0007669"/>
    <property type="project" value="UniProtKB-KW"/>
</dbReference>
<dbReference type="PANTHER" id="PTHR15204">
    <property type="entry name" value="LARGE PROLINE-RICH PROTEIN BAG6"/>
    <property type="match status" value="1"/>
</dbReference>
<dbReference type="GO" id="GO:0005634">
    <property type="term" value="C:nucleus"/>
    <property type="evidence" value="ECO:0007669"/>
    <property type="project" value="UniProtKB-SubCell"/>
</dbReference>
<accession>A0A674DSG1</accession>
<dbReference type="InterPro" id="IPR000626">
    <property type="entry name" value="Ubiquitin-like_dom"/>
</dbReference>
<evidence type="ECO:0000256" key="10">
    <source>
        <dbReference type="ARBA" id="ARBA00022703"/>
    </source>
</evidence>
<feature type="compositionally biased region" description="Polar residues" evidence="23">
    <location>
        <begin position="1047"/>
        <end position="1071"/>
    </location>
</feature>
<keyword evidence="11" id="KW-0677">Repeat</keyword>
<evidence type="ECO:0000256" key="4">
    <source>
        <dbReference type="ARBA" id="ARBA00004550"/>
    </source>
</evidence>
<evidence type="ECO:0000256" key="22">
    <source>
        <dbReference type="ARBA" id="ARBA00046936"/>
    </source>
</evidence>
<feature type="compositionally biased region" description="Basic and acidic residues" evidence="23">
    <location>
        <begin position="1180"/>
        <end position="1192"/>
    </location>
</feature>
<keyword evidence="12" id="KW-0221">Differentiation</keyword>
<evidence type="ECO:0000256" key="14">
    <source>
        <dbReference type="ARBA" id="ARBA00022859"/>
    </source>
</evidence>
<dbReference type="AlphaFoldDB" id="A0A674DSG1"/>
<dbReference type="PROSITE" id="PS50053">
    <property type="entry name" value="UBIQUITIN_2"/>
    <property type="match status" value="1"/>
</dbReference>
<evidence type="ECO:0000256" key="23">
    <source>
        <dbReference type="SAM" id="MobiDB-lite"/>
    </source>
</evidence>
<dbReference type="PROSITE" id="PS00299">
    <property type="entry name" value="UBIQUITIN_1"/>
    <property type="match status" value="1"/>
</dbReference>
<keyword evidence="15" id="KW-0744">Spermatogenesis</keyword>
<evidence type="ECO:0000256" key="2">
    <source>
        <dbReference type="ARBA" id="ARBA00004123"/>
    </source>
</evidence>
<dbReference type="Pfam" id="PF00240">
    <property type="entry name" value="ubiquitin"/>
    <property type="match status" value="1"/>
</dbReference>
<dbReference type="GO" id="GO:0005576">
    <property type="term" value="C:extracellular region"/>
    <property type="evidence" value="ECO:0007669"/>
    <property type="project" value="UniProtKB-SubCell"/>
</dbReference>
<dbReference type="GO" id="GO:0007283">
    <property type="term" value="P:spermatogenesis"/>
    <property type="evidence" value="ECO:0007669"/>
    <property type="project" value="UniProtKB-KW"/>
</dbReference>
<name>A0A674DSG1_SALTR</name>
<dbReference type="InterPro" id="IPR021925">
    <property type="entry name" value="BAG6"/>
</dbReference>
<keyword evidence="8" id="KW-0964">Secreted</keyword>
<dbReference type="GO" id="GO:0071818">
    <property type="term" value="C:BAT3 complex"/>
    <property type="evidence" value="ECO:0007669"/>
    <property type="project" value="TreeGrafter"/>
</dbReference>
<keyword evidence="14" id="KW-0391">Immunity</keyword>
<feature type="region of interest" description="Disordered" evidence="23">
    <location>
        <begin position="645"/>
        <end position="686"/>
    </location>
</feature>
<proteinExistence type="predicted"/>
<evidence type="ECO:0000256" key="15">
    <source>
        <dbReference type="ARBA" id="ARBA00022871"/>
    </source>
</evidence>
<comment type="function">
    <text evidence="21">Involved in DNA damage-induced apoptosis: following DNA damage, accumulates in the nucleus and forms a complex with p300/EP300, enhancing p300/EP300-mediated p53/TP53 acetylation leading to increase p53/TP53 transcriptional activity. When nuclear, may also act as a component of some chromatin regulator complex that regulates histone 3 'Lys-4' dimethylation (H3K4me2).</text>
</comment>
<dbReference type="PANTHER" id="PTHR15204:SF0">
    <property type="entry name" value="LARGE PROLINE-RICH PROTEIN BAG6"/>
    <property type="match status" value="1"/>
</dbReference>
<evidence type="ECO:0000256" key="12">
    <source>
        <dbReference type="ARBA" id="ARBA00022782"/>
    </source>
</evidence>
<evidence type="ECO:0000256" key="13">
    <source>
        <dbReference type="ARBA" id="ARBA00022853"/>
    </source>
</evidence>
<feature type="region of interest" description="Disordered" evidence="23">
    <location>
        <begin position="729"/>
        <end position="763"/>
    </location>
</feature>
<feature type="compositionally biased region" description="Low complexity" evidence="23">
    <location>
        <begin position="421"/>
        <end position="442"/>
    </location>
</feature>